<dbReference type="VEuPathDB" id="MicrosporidiaDB:ECU10_1270"/>
<dbReference type="Gene3D" id="3.40.50.1000">
    <property type="entry name" value="HAD superfamily/HAD-like"/>
    <property type="match status" value="1"/>
</dbReference>
<dbReference type="SUPFAM" id="SSF56784">
    <property type="entry name" value="HAD-like"/>
    <property type="match status" value="1"/>
</dbReference>
<evidence type="ECO:0000313" key="2">
    <source>
        <dbReference type="EMBL" id="AGE96171.1"/>
    </source>
</evidence>
<dbReference type="VEuPathDB" id="MicrosporidiaDB:M970_101200"/>
<dbReference type="OMA" id="PRNGIHI"/>
<evidence type="ECO:0000259" key="1">
    <source>
        <dbReference type="PROSITE" id="PS50969"/>
    </source>
</evidence>
<gene>
    <name evidence="2" type="ORF">ECU10_1270</name>
</gene>
<feature type="domain" description="FCP1 homology" evidence="1">
    <location>
        <begin position="44"/>
        <end position="201"/>
    </location>
</feature>
<name>M1KLI2_ENCCN</name>
<dbReference type="InterPro" id="IPR023214">
    <property type="entry name" value="HAD_sf"/>
</dbReference>
<dbReference type="Pfam" id="PF03031">
    <property type="entry name" value="NIF"/>
    <property type="match status" value="1"/>
</dbReference>
<reference evidence="2" key="1">
    <citation type="journal article" date="2013" name="Eukaryot. Cell">
        <title>Extremely Reduced Levels of Heterozygosity in the Vertebrate Pathogen Encephalitozoon cuniculi.</title>
        <authorList>
            <person name="Selman M."/>
            <person name="Sak B."/>
            <person name="Kvac M."/>
            <person name="Farinelli L."/>
            <person name="Weiss L.M."/>
            <person name="Corradi N."/>
        </authorList>
    </citation>
    <scope>NUCLEOTIDE SEQUENCE</scope>
</reference>
<dbReference type="InterPro" id="IPR011948">
    <property type="entry name" value="Dullard_phosphatase"/>
</dbReference>
<accession>M1KLI2</accession>
<dbReference type="EMBL" id="KC513613">
    <property type="protein sequence ID" value="AGE96171.1"/>
    <property type="molecule type" value="Genomic_DNA"/>
</dbReference>
<dbReference type="VEuPathDB" id="MicrosporidiaDB:AEWR_101200"/>
<dbReference type="SMART" id="SM00577">
    <property type="entry name" value="CPDc"/>
    <property type="match status" value="1"/>
</dbReference>
<dbReference type="CDD" id="cd07521">
    <property type="entry name" value="HAD_FCP1-like"/>
    <property type="match status" value="1"/>
</dbReference>
<dbReference type="PROSITE" id="PS50969">
    <property type="entry name" value="FCP1"/>
    <property type="match status" value="1"/>
</dbReference>
<dbReference type="InterPro" id="IPR036412">
    <property type="entry name" value="HAD-like_sf"/>
</dbReference>
<dbReference type="NCBIfam" id="TIGR02251">
    <property type="entry name" value="HIF-SF_euk"/>
    <property type="match status" value="1"/>
</dbReference>
<dbReference type="PANTHER" id="PTHR12210">
    <property type="entry name" value="DULLARD PROTEIN PHOSPHATASE"/>
    <property type="match status" value="1"/>
</dbReference>
<dbReference type="FunFam" id="3.40.50.1000:FF:000093">
    <property type="entry name" value="NLI interacting factor-like phosphatase family protein"/>
    <property type="match status" value="1"/>
</dbReference>
<organism evidence="2">
    <name type="scientific">Encephalitozoon cuniculi</name>
    <name type="common">Microsporidian parasite</name>
    <dbReference type="NCBI Taxonomy" id="6035"/>
    <lineage>
        <taxon>Eukaryota</taxon>
        <taxon>Fungi</taxon>
        <taxon>Fungi incertae sedis</taxon>
        <taxon>Microsporidia</taxon>
        <taxon>Unikaryonidae</taxon>
        <taxon>Encephalitozoon</taxon>
    </lineage>
</organism>
<dbReference type="VEuPathDB" id="MicrosporidiaDB:AEWD_101200"/>
<dbReference type="VEuPathDB" id="MicrosporidiaDB:AEWQ_101200"/>
<dbReference type="GO" id="GO:0016791">
    <property type="term" value="F:phosphatase activity"/>
    <property type="evidence" value="ECO:0007669"/>
    <property type="project" value="InterPro"/>
</dbReference>
<sequence>MLRLLRILRDFCTCYRKKVVVGGERGTGRTWRDTGTAEPQVTQRHSTKPTLVLDLDNTLVYSTFRMPKLYDFCVEIPRSRNILIYVKARPYAAEFISAAEALYEVVIFTSAKREYAKKVVDRIDTNKNISRILYRESCTFTNGRYVKDLRKVGRSLDRVILIDDNPYSYELQPRNGIHIPPYTGAEDDDSLLKILRFLEGLPKDDLLGGTWQAPFRNSPMTGFGTL</sequence>
<dbReference type="InterPro" id="IPR004274">
    <property type="entry name" value="FCP1_dom"/>
</dbReference>
<proteinExistence type="predicted"/>
<dbReference type="AlphaFoldDB" id="M1KLI2"/>
<dbReference type="InterPro" id="IPR050365">
    <property type="entry name" value="TIM50"/>
</dbReference>
<protein>
    <recommendedName>
        <fullName evidence="1">FCP1 homology domain-containing protein</fullName>
    </recommendedName>
</protein>